<name>A0ACC0E0L2_9BASI</name>
<dbReference type="Proteomes" id="UP001060170">
    <property type="component" value="Chromosome 12"/>
</dbReference>
<dbReference type="EMBL" id="CM045876">
    <property type="protein sequence ID" value="KAI7941900.1"/>
    <property type="molecule type" value="Genomic_DNA"/>
</dbReference>
<comment type="caution">
    <text evidence="1">The sequence shown here is derived from an EMBL/GenBank/DDBJ whole genome shotgun (WGS) entry which is preliminary data.</text>
</comment>
<reference evidence="1 2" key="3">
    <citation type="journal article" date="2022" name="Microbiol. Spectr.">
        <title>Folding features and dynamics of 3D genome architecture in plant fungal pathogens.</title>
        <authorList>
            <person name="Xia C."/>
        </authorList>
    </citation>
    <scope>NUCLEOTIDE SEQUENCE [LARGE SCALE GENOMIC DNA]</scope>
    <source>
        <strain evidence="1 2">93-210</strain>
    </source>
</reference>
<keyword evidence="2" id="KW-1185">Reference proteome</keyword>
<proteinExistence type="predicted"/>
<reference evidence="2" key="2">
    <citation type="journal article" date="2018" name="Mol. Plant Microbe Interact.">
        <title>Genome sequence resources for the wheat stripe rust pathogen (Puccinia striiformis f. sp. tritici) and the barley stripe rust pathogen (Puccinia striiformis f. sp. hordei).</title>
        <authorList>
            <person name="Xia C."/>
            <person name="Wang M."/>
            <person name="Yin C."/>
            <person name="Cornejo O.E."/>
            <person name="Hulbert S.H."/>
            <person name="Chen X."/>
        </authorList>
    </citation>
    <scope>NUCLEOTIDE SEQUENCE [LARGE SCALE GENOMIC DNA]</scope>
    <source>
        <strain evidence="2">93-210</strain>
    </source>
</reference>
<sequence length="136" mass="14640">MTTGGVTTLMQQPGPHSHSMGTHQSSKPAPHSSFSVVVDDEYPAIRPDNHTRQSASFSRPATDQHEIVPLDDYDHRDGGQAMAYLPIIPKPSTTSSHSHSILPSDPPSGSNPNRIDDHSLNLSNHLSSLGRLMNSG</sequence>
<protein>
    <submittedName>
        <fullName evidence="1">Uncharacterized protein</fullName>
    </submittedName>
</protein>
<gene>
    <name evidence="1" type="ORF">MJO28_011927</name>
</gene>
<organism evidence="1 2">
    <name type="scientific">Puccinia striiformis f. sp. tritici</name>
    <dbReference type="NCBI Taxonomy" id="168172"/>
    <lineage>
        <taxon>Eukaryota</taxon>
        <taxon>Fungi</taxon>
        <taxon>Dikarya</taxon>
        <taxon>Basidiomycota</taxon>
        <taxon>Pucciniomycotina</taxon>
        <taxon>Pucciniomycetes</taxon>
        <taxon>Pucciniales</taxon>
        <taxon>Pucciniaceae</taxon>
        <taxon>Puccinia</taxon>
    </lineage>
</organism>
<evidence type="ECO:0000313" key="1">
    <source>
        <dbReference type="EMBL" id="KAI7941900.1"/>
    </source>
</evidence>
<accession>A0ACC0E0L2</accession>
<evidence type="ECO:0000313" key="2">
    <source>
        <dbReference type="Proteomes" id="UP001060170"/>
    </source>
</evidence>
<reference evidence="2" key="1">
    <citation type="journal article" date="2018" name="BMC Genomics">
        <title>Genomic insights into host adaptation between the wheat stripe rust pathogen (Puccinia striiformis f. sp. tritici) and the barley stripe rust pathogen (Puccinia striiformis f. sp. hordei).</title>
        <authorList>
            <person name="Xia C."/>
            <person name="Wang M."/>
            <person name="Yin C."/>
            <person name="Cornejo O.E."/>
            <person name="Hulbert S.H."/>
            <person name="Chen X."/>
        </authorList>
    </citation>
    <scope>NUCLEOTIDE SEQUENCE [LARGE SCALE GENOMIC DNA]</scope>
    <source>
        <strain evidence="2">93-210</strain>
    </source>
</reference>